<gene>
    <name evidence="9" type="ordered locus">Acid_5762</name>
</gene>
<dbReference type="InterPro" id="IPR017896">
    <property type="entry name" value="4Fe4S_Fe-S-bd"/>
</dbReference>
<keyword evidence="4" id="KW-0677">Repeat</keyword>
<keyword evidence="2" id="KW-0004">4Fe-4S</keyword>
<dbReference type="InterPro" id="IPR024569">
    <property type="entry name" value="LutB_C"/>
</dbReference>
<dbReference type="KEGG" id="sus:Acid_5762"/>
<evidence type="ECO:0000259" key="8">
    <source>
        <dbReference type="PROSITE" id="PS51379"/>
    </source>
</evidence>
<keyword evidence="5" id="KW-0249">Electron transport</keyword>
<evidence type="ECO:0000313" key="9">
    <source>
        <dbReference type="EMBL" id="ABJ86709.1"/>
    </source>
</evidence>
<evidence type="ECO:0000256" key="1">
    <source>
        <dbReference type="ARBA" id="ARBA00022448"/>
    </source>
</evidence>
<dbReference type="SUPFAM" id="SSF46548">
    <property type="entry name" value="alpha-helical ferredoxin"/>
    <property type="match status" value="1"/>
</dbReference>
<dbReference type="HOGENOM" id="CLU_027059_2_0_0"/>
<dbReference type="InterPro" id="IPR009051">
    <property type="entry name" value="Helical_ferredxn"/>
</dbReference>
<dbReference type="eggNOG" id="COG1139">
    <property type="taxonomic scope" value="Bacteria"/>
</dbReference>
<dbReference type="PANTHER" id="PTHR47153:SF2">
    <property type="entry name" value="LACTATE UTILIZATION PROTEIN B"/>
    <property type="match status" value="1"/>
</dbReference>
<proteinExistence type="predicted"/>
<feature type="domain" description="4Fe-4S ferredoxin-type" evidence="8">
    <location>
        <begin position="300"/>
        <end position="331"/>
    </location>
</feature>
<dbReference type="NCBIfam" id="TIGR00273">
    <property type="entry name" value="LutB/LldF family L-lactate oxidation iron-sulfur protein"/>
    <property type="match status" value="1"/>
</dbReference>
<dbReference type="AlphaFoldDB" id="Q01UG1"/>
<keyword evidence="7" id="KW-0411">Iron-sulfur</keyword>
<dbReference type="Pfam" id="PF11870">
    <property type="entry name" value="LutB_C"/>
    <property type="match status" value="1"/>
</dbReference>
<keyword evidence="3" id="KW-0479">Metal-binding</keyword>
<evidence type="ECO:0000256" key="4">
    <source>
        <dbReference type="ARBA" id="ARBA00022737"/>
    </source>
</evidence>
<dbReference type="Gene3D" id="1.10.1060.10">
    <property type="entry name" value="Alpha-helical ferredoxin"/>
    <property type="match status" value="1"/>
</dbReference>
<organism evidence="9">
    <name type="scientific">Solibacter usitatus (strain Ellin6076)</name>
    <dbReference type="NCBI Taxonomy" id="234267"/>
    <lineage>
        <taxon>Bacteria</taxon>
        <taxon>Pseudomonadati</taxon>
        <taxon>Acidobacteriota</taxon>
        <taxon>Terriglobia</taxon>
        <taxon>Bryobacterales</taxon>
        <taxon>Solibacteraceae</taxon>
        <taxon>Candidatus Solibacter</taxon>
    </lineage>
</organism>
<evidence type="ECO:0000256" key="3">
    <source>
        <dbReference type="ARBA" id="ARBA00022723"/>
    </source>
</evidence>
<evidence type="ECO:0000256" key="5">
    <source>
        <dbReference type="ARBA" id="ARBA00022982"/>
    </source>
</evidence>
<dbReference type="GO" id="GO:0006089">
    <property type="term" value="P:lactate metabolic process"/>
    <property type="evidence" value="ECO:0007669"/>
    <property type="project" value="InterPro"/>
</dbReference>
<sequence length="472" mass="52546">MSVEFDQKIHTTLADANLQLAIYTATGRLKEKRIEAVSDAWLPDYQELRTQANAIKKHAIENLDHYLEEFERNVEARGGKVIYCKDATEVSDFVLALAKERGSRLIVKSKSMTTEEVDLNERLEHHGLESVETDLGEYILQLAHEKPYHIVAPALHKTRYDVAEIFTRELHVENETVPEKQTLIAREVLREKFLHADIGISGANFLVADSGAVTIIENEGNARLTTSAPRIHIAVAGIEKVIPRAQDLAVFLKLLARSATGQLLSVYASFLSGAKRPGEVDGPEEFYVVLLDNGRTKLLPDRSKRQSLYCIRCGACLNTCPVYRKIGGHSFPWVYSGPIGAIITPQFMGVSHEPGLPFASSLCGACGEVCPVKIDIPKVLLELRSDVKKAETREGQNRIEKLAFRIFAWVMTHPRIYELAGRMAGGMAPSGDGKWINSVPAPMNVGPLKAWLSQRDLPPSPSKSFREMWRAR</sequence>
<dbReference type="Pfam" id="PF13183">
    <property type="entry name" value="Fer4_8"/>
    <property type="match status" value="1"/>
</dbReference>
<dbReference type="GO" id="GO:0051539">
    <property type="term" value="F:4 iron, 4 sulfur cluster binding"/>
    <property type="evidence" value="ECO:0007669"/>
    <property type="project" value="UniProtKB-KW"/>
</dbReference>
<name>Q01UG1_SOLUE</name>
<dbReference type="InterPro" id="IPR017900">
    <property type="entry name" value="4Fe4S_Fe_S_CS"/>
</dbReference>
<keyword evidence="1" id="KW-0813">Transport</keyword>
<dbReference type="FunCoup" id="Q01UG1">
    <property type="interactions" value="111"/>
</dbReference>
<dbReference type="PROSITE" id="PS00198">
    <property type="entry name" value="4FE4S_FER_1"/>
    <property type="match status" value="1"/>
</dbReference>
<evidence type="ECO:0000256" key="2">
    <source>
        <dbReference type="ARBA" id="ARBA00022485"/>
    </source>
</evidence>
<dbReference type="InterPro" id="IPR003741">
    <property type="entry name" value="LUD_dom"/>
</dbReference>
<dbReference type="InterPro" id="IPR004452">
    <property type="entry name" value="LutB/LldF"/>
</dbReference>
<dbReference type="InterPro" id="IPR024185">
    <property type="entry name" value="FTHF_cligase-like_sf"/>
</dbReference>
<reference evidence="9" key="1">
    <citation type="submission" date="2006-10" db="EMBL/GenBank/DDBJ databases">
        <title>Complete sequence of Solibacter usitatus Ellin6076.</title>
        <authorList>
            <consortium name="US DOE Joint Genome Institute"/>
            <person name="Copeland A."/>
            <person name="Lucas S."/>
            <person name="Lapidus A."/>
            <person name="Barry K."/>
            <person name="Detter J.C."/>
            <person name="Glavina del Rio T."/>
            <person name="Hammon N."/>
            <person name="Israni S."/>
            <person name="Dalin E."/>
            <person name="Tice H."/>
            <person name="Pitluck S."/>
            <person name="Thompson L.S."/>
            <person name="Brettin T."/>
            <person name="Bruce D."/>
            <person name="Han C."/>
            <person name="Tapia R."/>
            <person name="Gilna P."/>
            <person name="Schmutz J."/>
            <person name="Larimer F."/>
            <person name="Land M."/>
            <person name="Hauser L."/>
            <person name="Kyrpides N."/>
            <person name="Mikhailova N."/>
            <person name="Janssen P.H."/>
            <person name="Kuske C.R."/>
            <person name="Richardson P."/>
        </authorList>
    </citation>
    <scope>NUCLEOTIDE SEQUENCE</scope>
    <source>
        <strain evidence="9">Ellin6076</strain>
    </source>
</reference>
<dbReference type="STRING" id="234267.Acid_5762"/>
<dbReference type="Gene3D" id="3.40.50.10420">
    <property type="entry name" value="NagB/RpiA/CoA transferase-like"/>
    <property type="match status" value="1"/>
</dbReference>
<keyword evidence="6" id="KW-0408">Iron</keyword>
<evidence type="ECO:0000256" key="6">
    <source>
        <dbReference type="ARBA" id="ARBA00023004"/>
    </source>
</evidence>
<dbReference type="EMBL" id="CP000473">
    <property type="protein sequence ID" value="ABJ86709.1"/>
    <property type="molecule type" value="Genomic_DNA"/>
</dbReference>
<dbReference type="GO" id="GO:0046872">
    <property type="term" value="F:metal ion binding"/>
    <property type="evidence" value="ECO:0007669"/>
    <property type="project" value="UniProtKB-KW"/>
</dbReference>
<dbReference type="Pfam" id="PF02589">
    <property type="entry name" value="LUD_dom"/>
    <property type="match status" value="1"/>
</dbReference>
<dbReference type="OrthoDB" id="5241828at2"/>
<protein>
    <submittedName>
        <fullName evidence="9">Iron-sulfur cluster binding protein</fullName>
    </submittedName>
</protein>
<dbReference type="InterPro" id="IPR037171">
    <property type="entry name" value="NagB/RpiA_transferase-like"/>
</dbReference>
<evidence type="ECO:0000256" key="7">
    <source>
        <dbReference type="ARBA" id="ARBA00023014"/>
    </source>
</evidence>
<dbReference type="PROSITE" id="PS51379">
    <property type="entry name" value="4FE4S_FER_2"/>
    <property type="match status" value="1"/>
</dbReference>
<accession>Q01UG1</accession>
<dbReference type="InParanoid" id="Q01UG1"/>
<dbReference type="PANTHER" id="PTHR47153">
    <property type="entry name" value="LACTATE UTILIZATION PROTEIN B"/>
    <property type="match status" value="1"/>
</dbReference>
<dbReference type="SUPFAM" id="SSF100950">
    <property type="entry name" value="NagB/RpiA/CoA transferase-like"/>
    <property type="match status" value="1"/>
</dbReference>